<comment type="catalytic activity">
    <reaction evidence="6">
        <text>(sulfur carrier)-H + L-cysteine = (sulfur carrier)-SH + L-alanine</text>
        <dbReference type="Rhea" id="RHEA:43892"/>
        <dbReference type="Rhea" id="RHEA-COMP:14737"/>
        <dbReference type="Rhea" id="RHEA-COMP:14739"/>
        <dbReference type="ChEBI" id="CHEBI:29917"/>
        <dbReference type="ChEBI" id="CHEBI:35235"/>
        <dbReference type="ChEBI" id="CHEBI:57972"/>
        <dbReference type="ChEBI" id="CHEBI:64428"/>
        <dbReference type="EC" id="2.8.1.7"/>
    </reaction>
</comment>
<dbReference type="RefSeq" id="WP_138234771.1">
    <property type="nucleotide sequence ID" value="NZ_CP185860.1"/>
</dbReference>
<keyword evidence="5" id="KW-0663">Pyridoxal phosphate</keyword>
<dbReference type="InterPro" id="IPR010970">
    <property type="entry name" value="Cys_dSase_SufS"/>
</dbReference>
<dbReference type="SUPFAM" id="SSF82649">
    <property type="entry name" value="SufE/NifU"/>
    <property type="match status" value="1"/>
</dbReference>
<dbReference type="Gene3D" id="3.90.1010.10">
    <property type="match status" value="1"/>
</dbReference>
<evidence type="ECO:0000259" key="8">
    <source>
        <dbReference type="Pfam" id="PF02657"/>
    </source>
</evidence>
<dbReference type="EC" id="2.8.1.7" evidence="3"/>
<evidence type="ECO:0000256" key="1">
    <source>
        <dbReference type="ARBA" id="ARBA00001933"/>
    </source>
</evidence>
<evidence type="ECO:0000313" key="9">
    <source>
        <dbReference type="EMBL" id="TLM78740.1"/>
    </source>
</evidence>
<dbReference type="Pfam" id="PF00266">
    <property type="entry name" value="Aminotran_5"/>
    <property type="match status" value="1"/>
</dbReference>
<dbReference type="GO" id="GO:0008483">
    <property type="term" value="F:transaminase activity"/>
    <property type="evidence" value="ECO:0007669"/>
    <property type="project" value="UniProtKB-KW"/>
</dbReference>
<keyword evidence="4" id="KW-0808">Transferase</keyword>
<organism evidence="9 10">
    <name type="scientific">Microbulbifer harenosus</name>
    <dbReference type="NCBI Taxonomy" id="2576840"/>
    <lineage>
        <taxon>Bacteria</taxon>
        <taxon>Pseudomonadati</taxon>
        <taxon>Pseudomonadota</taxon>
        <taxon>Gammaproteobacteria</taxon>
        <taxon>Cellvibrionales</taxon>
        <taxon>Microbulbiferaceae</taxon>
        <taxon>Microbulbifer</taxon>
    </lineage>
</organism>
<dbReference type="InterPro" id="IPR003808">
    <property type="entry name" value="Fe-S_metab-assoc_dom"/>
</dbReference>
<dbReference type="InterPro" id="IPR015422">
    <property type="entry name" value="PyrdxlP-dep_Trfase_small"/>
</dbReference>
<dbReference type="Gene3D" id="3.90.1150.10">
    <property type="entry name" value="Aspartate Aminotransferase, domain 1"/>
    <property type="match status" value="1"/>
</dbReference>
<dbReference type="PROSITE" id="PS00595">
    <property type="entry name" value="AA_TRANSFER_CLASS_5"/>
    <property type="match status" value="1"/>
</dbReference>
<dbReference type="InterPro" id="IPR000192">
    <property type="entry name" value="Aminotrans_V_dom"/>
</dbReference>
<dbReference type="SUPFAM" id="SSF53383">
    <property type="entry name" value="PLP-dependent transferases"/>
    <property type="match status" value="1"/>
</dbReference>
<sequence>MSFSVESFKKQFPLFAQPENRALVYLDNAATTQKPACVIDAIADFYRHSNANTHRSSHRLARRATEMVEQVRARAAVFLGATTPKEIVFTRGATEGLNLLAYCLCSQLQPGDQVLLTTAEHHANLVPWQMMAERFRLEICYVPDQRGVPQFDRLAEVLTPRTKIVSLTAGSNALGFRTELDAVRAVLAGKNIHWIVDGSQLAAHEPVDVQTIGCDFFVCSAHKFYGPTGVGLLYGRESLLRAMPPWQGGGEMIADVDLFSSHYADLPHKFEAGTSSLAAIAGLGACLEFLDAQDRAGMARHEQQLLHFLHDRLSQIPELNLLSAADNNLGIVAFTHPRSAAIDLMQWLDGRDIAVRVGHHCAQPLVRASGHSATLRASVAAYNTRSDVEKLVAAVEEFFLHLGDESVAQTEPQISGETATWMPDDLGALDIEALRAQRNWQDRYRTLMGWSKTISRKDAIRLEKNLVRGCESSAWLVHRRENGLHRFALDSDSRIVKGLGALLLTQLDGQAAGGVTRAELESLFVELGLAQQLSESRANGFHALLERAFELMGKASQSENR</sequence>
<feature type="domain" description="Fe-S metabolism associated" evidence="8">
    <location>
        <begin position="432"/>
        <end position="547"/>
    </location>
</feature>
<evidence type="ECO:0000313" key="10">
    <source>
        <dbReference type="Proteomes" id="UP000306791"/>
    </source>
</evidence>
<name>A0ABY2UKH1_9GAMM</name>
<evidence type="ECO:0000256" key="4">
    <source>
        <dbReference type="ARBA" id="ARBA00022679"/>
    </source>
</evidence>
<evidence type="ECO:0000256" key="2">
    <source>
        <dbReference type="ARBA" id="ARBA00010447"/>
    </source>
</evidence>
<proteinExistence type="inferred from homology"/>
<keyword evidence="10" id="KW-1185">Reference proteome</keyword>
<dbReference type="InterPro" id="IPR015421">
    <property type="entry name" value="PyrdxlP-dep_Trfase_major"/>
</dbReference>
<dbReference type="InterPro" id="IPR020578">
    <property type="entry name" value="Aminotrans_V_PyrdxlP_BS"/>
</dbReference>
<comment type="caution">
    <text evidence="9">The sequence shown here is derived from an EMBL/GenBank/DDBJ whole genome shotgun (WGS) entry which is preliminary data.</text>
</comment>
<dbReference type="CDD" id="cd06453">
    <property type="entry name" value="SufS_like"/>
    <property type="match status" value="1"/>
</dbReference>
<dbReference type="Pfam" id="PF02657">
    <property type="entry name" value="SufE"/>
    <property type="match status" value="1"/>
</dbReference>
<comment type="cofactor">
    <cofactor evidence="1">
        <name>pyridoxal 5'-phosphate</name>
        <dbReference type="ChEBI" id="CHEBI:597326"/>
    </cofactor>
</comment>
<evidence type="ECO:0000256" key="3">
    <source>
        <dbReference type="ARBA" id="ARBA00012239"/>
    </source>
</evidence>
<evidence type="ECO:0000256" key="6">
    <source>
        <dbReference type="ARBA" id="ARBA00050776"/>
    </source>
</evidence>
<accession>A0ABY2UKH1</accession>
<dbReference type="EMBL" id="VANI01000005">
    <property type="protein sequence ID" value="TLM78740.1"/>
    <property type="molecule type" value="Genomic_DNA"/>
</dbReference>
<reference evidence="9 10" key="1">
    <citation type="submission" date="2019-05" db="EMBL/GenBank/DDBJ databases">
        <title>Microbulbifer harenosus sp. nov., an alginate-degrading bacterium isolated from coastal sand.</title>
        <authorList>
            <person name="Huang H."/>
            <person name="Mo K."/>
            <person name="Bao S."/>
        </authorList>
    </citation>
    <scope>NUCLEOTIDE SEQUENCE [LARGE SCALE GENOMIC DNA]</scope>
    <source>
        <strain evidence="9 10">HB161719</strain>
    </source>
</reference>
<keyword evidence="9" id="KW-0032">Aminotransferase</keyword>
<dbReference type="Proteomes" id="UP000306791">
    <property type="component" value="Unassembled WGS sequence"/>
</dbReference>
<evidence type="ECO:0000259" key="7">
    <source>
        <dbReference type="Pfam" id="PF00266"/>
    </source>
</evidence>
<evidence type="ECO:0000256" key="5">
    <source>
        <dbReference type="ARBA" id="ARBA00022898"/>
    </source>
</evidence>
<protein>
    <recommendedName>
        <fullName evidence="3">cysteine desulfurase</fullName>
        <ecNumber evidence="3">2.8.1.7</ecNumber>
    </recommendedName>
</protein>
<feature type="domain" description="Aminotransferase class V" evidence="7">
    <location>
        <begin position="24"/>
        <end position="391"/>
    </location>
</feature>
<dbReference type="InterPro" id="IPR015424">
    <property type="entry name" value="PyrdxlP-dep_Trfase"/>
</dbReference>
<dbReference type="PANTHER" id="PTHR43586:SF8">
    <property type="entry name" value="CYSTEINE DESULFURASE 1, CHLOROPLASTIC"/>
    <property type="match status" value="1"/>
</dbReference>
<dbReference type="Gene3D" id="3.40.640.10">
    <property type="entry name" value="Type I PLP-dependent aspartate aminotransferase-like (Major domain)"/>
    <property type="match status" value="1"/>
</dbReference>
<comment type="similarity">
    <text evidence="2">Belongs to the class-V pyridoxal-phosphate-dependent aminotransferase family. Csd subfamily.</text>
</comment>
<gene>
    <name evidence="9" type="ORF">FDY93_05690</name>
</gene>
<dbReference type="PANTHER" id="PTHR43586">
    <property type="entry name" value="CYSTEINE DESULFURASE"/>
    <property type="match status" value="1"/>
</dbReference>